<reference evidence="4 5" key="1">
    <citation type="submission" date="2013-08" db="EMBL/GenBank/DDBJ databases">
        <authorList>
            <person name="Durkin A.S."/>
            <person name="Haft D.R."/>
            <person name="McCorrison J."/>
            <person name="Torralba M."/>
            <person name="Gillis M."/>
            <person name="Haft D.H."/>
            <person name="Methe B."/>
            <person name="Sutton G."/>
            <person name="Nelson K.E."/>
        </authorList>
    </citation>
    <scope>NUCLEOTIDE SEQUENCE [LARGE SCALE GENOMIC DNA]</scope>
    <source>
        <strain evidence="4 5">F0068</strain>
    </source>
</reference>
<evidence type="ECO:0000256" key="2">
    <source>
        <dbReference type="ARBA" id="ARBA00023172"/>
    </source>
</evidence>
<comment type="caution">
    <text evidence="4">The sequence shown here is derived from an EMBL/GenBank/DDBJ whole genome shotgun (WGS) entry which is preliminary data.</text>
</comment>
<evidence type="ECO:0000259" key="3">
    <source>
        <dbReference type="Pfam" id="PF13102"/>
    </source>
</evidence>
<proteinExistence type="predicted"/>
<dbReference type="Gene3D" id="1.10.150.130">
    <property type="match status" value="1"/>
</dbReference>
<organism evidence="4 5">
    <name type="scientific">Hoylesella pleuritidis F0068</name>
    <dbReference type="NCBI Taxonomy" id="1081904"/>
    <lineage>
        <taxon>Bacteria</taxon>
        <taxon>Pseudomonadati</taxon>
        <taxon>Bacteroidota</taxon>
        <taxon>Bacteroidia</taxon>
        <taxon>Bacteroidales</taxon>
        <taxon>Prevotellaceae</taxon>
        <taxon>Hoylesella</taxon>
    </lineage>
</organism>
<dbReference type="SUPFAM" id="SSF56349">
    <property type="entry name" value="DNA breaking-rejoining enzymes"/>
    <property type="match status" value="1"/>
</dbReference>
<dbReference type="GO" id="GO:0003677">
    <property type="term" value="F:DNA binding"/>
    <property type="evidence" value="ECO:0007669"/>
    <property type="project" value="UniProtKB-KW"/>
</dbReference>
<keyword evidence="1" id="KW-0238">DNA-binding</keyword>
<accession>U2MW76</accession>
<dbReference type="GO" id="GO:0006310">
    <property type="term" value="P:DNA recombination"/>
    <property type="evidence" value="ECO:0007669"/>
    <property type="project" value="UniProtKB-KW"/>
</dbReference>
<dbReference type="PATRIC" id="fig|1081904.3.peg.731"/>
<dbReference type="InterPro" id="IPR025269">
    <property type="entry name" value="SAM-like_dom"/>
</dbReference>
<feature type="domain" description="Phage integrase SAM-like" evidence="3">
    <location>
        <begin position="101"/>
        <end position="196"/>
    </location>
</feature>
<evidence type="ECO:0000313" key="5">
    <source>
        <dbReference type="Proteomes" id="UP000016600"/>
    </source>
</evidence>
<sequence>MNVNKLKVSFFVQAKRTDKKGLVPVIGRISVGRTHSGFSTKCKTSLALWDSRKQRLVGKSAMAVSVNQKLGEREESFTATDVRDAYQGQIHRQALLLESFGEYLTQTKERIGIDRALKTFKLRTYQLSLLREYMQKKHRVSDIPLSQLDKSFIEGFEYYLTIDRKLKRSSISSALSTLQTIVRMAVKKGVLDFYPFFDYSYERPKGEPRSITQDELQKIIDLEIEWENYRIVRDLFVFSCFSGLAISDVRNLREENIVLEEGELCIKGRRMKTKTPYRVQVLPPALTIMNRYRGIRAGFIFDVPTTELFSMACTTYRETSAWEAR</sequence>
<dbReference type="InterPro" id="IPR013762">
    <property type="entry name" value="Integrase-like_cat_sf"/>
</dbReference>
<dbReference type="Gene3D" id="1.10.443.10">
    <property type="entry name" value="Intergrase catalytic core"/>
    <property type="match status" value="1"/>
</dbReference>
<keyword evidence="2" id="KW-0233">DNA recombination</keyword>
<dbReference type="InterPro" id="IPR011010">
    <property type="entry name" value="DNA_brk_join_enz"/>
</dbReference>
<dbReference type="AlphaFoldDB" id="U2MW76"/>
<dbReference type="EMBL" id="AWET01000009">
    <property type="protein sequence ID" value="ERK03459.1"/>
    <property type="molecule type" value="Genomic_DNA"/>
</dbReference>
<protein>
    <recommendedName>
        <fullName evidence="3">Phage integrase SAM-like domain-containing protein</fullName>
    </recommendedName>
</protein>
<evidence type="ECO:0000256" key="1">
    <source>
        <dbReference type="ARBA" id="ARBA00023125"/>
    </source>
</evidence>
<dbReference type="InterPro" id="IPR010998">
    <property type="entry name" value="Integrase_recombinase_N"/>
</dbReference>
<evidence type="ECO:0000313" key="4">
    <source>
        <dbReference type="EMBL" id="ERK03459.1"/>
    </source>
</evidence>
<dbReference type="Proteomes" id="UP000016600">
    <property type="component" value="Unassembled WGS sequence"/>
</dbReference>
<gene>
    <name evidence="4" type="ORF">HMPREF1218_1931</name>
</gene>
<name>U2MW76_9BACT</name>
<dbReference type="Pfam" id="PF13102">
    <property type="entry name" value="Phage_int_SAM_5"/>
    <property type="match status" value="1"/>
</dbReference>
<dbReference type="GO" id="GO:0015074">
    <property type="term" value="P:DNA integration"/>
    <property type="evidence" value="ECO:0007669"/>
    <property type="project" value="InterPro"/>
</dbReference>
<keyword evidence="5" id="KW-1185">Reference proteome</keyword>